<evidence type="ECO:0008006" key="4">
    <source>
        <dbReference type="Google" id="ProtNLM"/>
    </source>
</evidence>
<feature type="chain" id="PRO_5016837291" description="Lipoprotein" evidence="1">
    <location>
        <begin position="24"/>
        <end position="110"/>
    </location>
</feature>
<dbReference type="Pfam" id="PF23793">
    <property type="entry name" value="LysC"/>
    <property type="match status" value="1"/>
</dbReference>
<dbReference type="PROSITE" id="PS51257">
    <property type="entry name" value="PROKAR_LIPOPROTEIN"/>
    <property type="match status" value="1"/>
</dbReference>
<dbReference type="InterPro" id="IPR047737">
    <property type="entry name" value="LysC"/>
</dbReference>
<reference evidence="2 3" key="1">
    <citation type="submission" date="2018-06" db="EMBL/GenBank/DDBJ databases">
        <authorList>
            <consortium name="Pathogen Informatics"/>
            <person name="Doyle S."/>
        </authorList>
    </citation>
    <scope>NUCLEOTIDE SEQUENCE [LARGE SCALE GENOMIC DNA]</scope>
    <source>
        <strain evidence="2 3">NCTC10638</strain>
    </source>
</reference>
<name>A0A378MZ67_MANHA</name>
<organism evidence="2 3">
    <name type="scientific">Mannheimia haemolytica</name>
    <name type="common">Pasteurella haemolytica</name>
    <dbReference type="NCBI Taxonomy" id="75985"/>
    <lineage>
        <taxon>Bacteria</taxon>
        <taxon>Pseudomonadati</taxon>
        <taxon>Pseudomonadota</taxon>
        <taxon>Gammaproteobacteria</taxon>
        <taxon>Pasteurellales</taxon>
        <taxon>Pasteurellaceae</taxon>
        <taxon>Mannheimia</taxon>
    </lineage>
</organism>
<evidence type="ECO:0000313" key="2">
    <source>
        <dbReference type="EMBL" id="STY61513.1"/>
    </source>
</evidence>
<dbReference type="Proteomes" id="UP000254802">
    <property type="component" value="Unassembled WGS sequence"/>
</dbReference>
<gene>
    <name evidence="2" type="ORF">NCTC10638_02730</name>
</gene>
<proteinExistence type="predicted"/>
<protein>
    <recommendedName>
        <fullName evidence="4">Lipoprotein</fullName>
    </recommendedName>
</protein>
<sequence length="110" mass="12469">MKSLTNWKSIKSGLMLPCLLALASCSTNESVRYHTLKPNPIICPKRLECQTPATEINTNGDLVKALDKSLNTIEVCQVIIESFEHCIEQYNKINQASNRLFNKDDYVRPN</sequence>
<dbReference type="AlphaFoldDB" id="A0A378MZ67"/>
<evidence type="ECO:0000256" key="1">
    <source>
        <dbReference type="SAM" id="SignalP"/>
    </source>
</evidence>
<dbReference type="EMBL" id="UGPN01000002">
    <property type="protein sequence ID" value="STY61513.1"/>
    <property type="molecule type" value="Genomic_DNA"/>
</dbReference>
<accession>A0A378MZ67</accession>
<feature type="signal peptide" evidence="1">
    <location>
        <begin position="1"/>
        <end position="23"/>
    </location>
</feature>
<evidence type="ECO:0000313" key="3">
    <source>
        <dbReference type="Proteomes" id="UP000254802"/>
    </source>
</evidence>
<dbReference type="NCBIfam" id="NF038368">
    <property type="entry name" value="P2_Rz1"/>
    <property type="match status" value="1"/>
</dbReference>
<dbReference type="InterPro" id="IPR058979">
    <property type="entry name" value="LysC-like"/>
</dbReference>
<keyword evidence="1" id="KW-0732">Signal</keyword>